<dbReference type="CDD" id="cd02440">
    <property type="entry name" value="AdoMet_MTases"/>
    <property type="match status" value="1"/>
</dbReference>
<organism evidence="4 5">
    <name type="scientific">Halococcus morrhuae DSM 1307</name>
    <dbReference type="NCBI Taxonomy" id="931277"/>
    <lineage>
        <taxon>Archaea</taxon>
        <taxon>Methanobacteriati</taxon>
        <taxon>Methanobacteriota</taxon>
        <taxon>Stenosarchaea group</taxon>
        <taxon>Halobacteria</taxon>
        <taxon>Halobacteriales</taxon>
        <taxon>Halococcaceae</taxon>
        <taxon>Halococcus</taxon>
    </lineage>
</organism>
<proteinExistence type="predicted"/>
<feature type="domain" description="DUF8157" evidence="3">
    <location>
        <begin position="410"/>
        <end position="501"/>
    </location>
</feature>
<dbReference type="Pfam" id="PF26487">
    <property type="entry name" value="DUF8157_C"/>
    <property type="match status" value="1"/>
</dbReference>
<dbReference type="AlphaFoldDB" id="M0MVS3"/>
<dbReference type="EMBL" id="AOMC01000043">
    <property type="protein sequence ID" value="EMA48904.1"/>
    <property type="molecule type" value="Genomic_DNA"/>
</dbReference>
<reference evidence="4 5" key="1">
    <citation type="journal article" date="2014" name="PLoS Genet.">
        <title>Phylogenetically driven sequencing of extremely halophilic archaea reveals strategies for static and dynamic osmo-response.</title>
        <authorList>
            <person name="Becker E.A."/>
            <person name="Seitzer P.M."/>
            <person name="Tritt A."/>
            <person name="Larsen D."/>
            <person name="Krusor M."/>
            <person name="Yao A.I."/>
            <person name="Wu D."/>
            <person name="Madern D."/>
            <person name="Eisen J.A."/>
            <person name="Darling A.E."/>
            <person name="Facciotti M.T."/>
        </authorList>
    </citation>
    <scope>NUCLEOTIDE SEQUENCE [LARGE SCALE GENOMIC DNA]</scope>
    <source>
        <strain evidence="4 5">DSM 1307</strain>
    </source>
</reference>
<accession>M0MVS3</accession>
<evidence type="ECO:0000259" key="3">
    <source>
        <dbReference type="Pfam" id="PF26487"/>
    </source>
</evidence>
<dbReference type="InterPro" id="IPR029063">
    <property type="entry name" value="SAM-dependent_MTases_sf"/>
</dbReference>
<keyword evidence="5" id="KW-1185">Reference proteome</keyword>
<dbReference type="SUPFAM" id="SSF53335">
    <property type="entry name" value="S-adenosyl-L-methionine-dependent methyltransferases"/>
    <property type="match status" value="1"/>
</dbReference>
<protein>
    <submittedName>
        <fullName evidence="4">TyrA operon protein</fullName>
    </submittedName>
</protein>
<comment type="caution">
    <text evidence="4">The sequence shown here is derived from an EMBL/GenBank/DDBJ whole genome shotgun (WGS) entry which is preliminary data.</text>
</comment>
<feature type="region of interest" description="Disordered" evidence="1">
    <location>
        <begin position="290"/>
        <end position="340"/>
    </location>
</feature>
<dbReference type="PATRIC" id="fig|931277.6.peg.427"/>
<evidence type="ECO:0000313" key="5">
    <source>
        <dbReference type="Proteomes" id="UP000011568"/>
    </source>
</evidence>
<dbReference type="STRING" id="931277.C448_02211"/>
<dbReference type="RefSeq" id="WP_004051572.1">
    <property type="nucleotide sequence ID" value="NZ_AOMC01000043.1"/>
</dbReference>
<evidence type="ECO:0000313" key="4">
    <source>
        <dbReference type="EMBL" id="EMA48904.1"/>
    </source>
</evidence>
<dbReference type="InterPro" id="IPR058959">
    <property type="entry name" value="DUF8157_C"/>
</dbReference>
<feature type="compositionally biased region" description="Low complexity" evidence="1">
    <location>
        <begin position="305"/>
        <end position="318"/>
    </location>
</feature>
<dbReference type="Gene3D" id="3.40.50.150">
    <property type="entry name" value="Vaccinia Virus protein VP39"/>
    <property type="match status" value="1"/>
</dbReference>
<sequence>MNDDQHAAIRANANYLREVRPIDPEEIDEYVTGQPHPAVVREVLRESAAELDLIERDDGTFVPVAEEPITTDFSGVAALPEPHVRALEELLVDEYGAGWPTGDSGERLRERIRTFKESYFAGESVNYDRETALAYAIYHHPDYYATVQYVLADLARDGLLPKGLRVLDVGAGVGGPALGLADFLPDDALCEYHAVEPSAAADVLDALLDDTDKNFHPTVHRTSAEGFDPDGEYDLILMANVLSEIDDPTTVARQYMDALAPDGSLVAIAPADRETSIGLRGIERALADGGERAGGLRTTEDEWSESSGSERASGARSSSVERSESDGSPATAYAPTVRLWPGHAPTDRGWSFDVKGDLDVPPFQRRLAETADEGAAFVNVDVQYSYSILRRDGARRIEFTPDPNRVAKMADSERHVSSRVDCIAAKLSHSLSDGNPLFKISDGSEAVDHYAVLTRETTLNRALSDADYGALLEFENVLVLWNDDEESYNLVVDDETIVDRIPV</sequence>
<dbReference type="Proteomes" id="UP000011568">
    <property type="component" value="Unassembled WGS sequence"/>
</dbReference>
<gene>
    <name evidence="4" type="ORF">C448_02211</name>
</gene>
<evidence type="ECO:0000259" key="2">
    <source>
        <dbReference type="Pfam" id="PF26486"/>
    </source>
</evidence>
<dbReference type="OrthoDB" id="117536at2157"/>
<dbReference type="InterPro" id="IPR058470">
    <property type="entry name" value="DUF8157_N"/>
</dbReference>
<dbReference type="Pfam" id="PF26486">
    <property type="entry name" value="DUF8157"/>
    <property type="match status" value="1"/>
</dbReference>
<name>M0MVS3_HALMO</name>
<evidence type="ECO:0000256" key="1">
    <source>
        <dbReference type="SAM" id="MobiDB-lite"/>
    </source>
</evidence>
<feature type="domain" description="DUF8157" evidence="2">
    <location>
        <begin position="7"/>
        <end position="57"/>
    </location>
</feature>
<dbReference type="eggNOG" id="arCOG04580">
    <property type="taxonomic scope" value="Archaea"/>
</dbReference>
<dbReference type="Pfam" id="PF13489">
    <property type="entry name" value="Methyltransf_23"/>
    <property type="match status" value="1"/>
</dbReference>